<dbReference type="Proteomes" id="UP000001072">
    <property type="component" value="Unassembled WGS sequence"/>
</dbReference>
<sequence length="712" mass="81557">MSLYTFSGLPIEIIERIVIILAALDPYKPPKTILSLLLLNRRFSSILRPDLNPSLYATIFRYRFDAEALERRFNTTESDEVFHKRQKRVITASSPVGVPGSDQQCSSSSSSQLGDGQSQSPHSSSFATQLSETYFDRLNLFNRLRFYASLPLCQEPNPDSPYYHNDGISMTNCQAESSQPKMRLLTKDLWMIYLMVMENDGKNWIQLLKAANIVQFLKNYHHNELITLAVTPGYPPESPETAIGMRLYHLFVELQEEGPDSSPEYEEMRETNFFVLKPYVFGCHVFEVAYAPWSWRQLPASPSSTSSSSPTQSLGDVTDHPNALSNTSTSTSLPVLPLDIPDSQPSTEISASVSTSEENLTQDEHTNSPTTPCQHNGPSNKVTYSTFRYMGQTIRILPPLSSHVAMMSFFWGVSCLNELDRRSGRFMLNSHNSWSEISNGNTTNFNIPSNSINHQSTSIHPDDLFSMKMKRILECDSNSYDLEYHRTTRCLNPYSSPGLQFDTFKNCFNGIWEGKFMFFDYTSYREMLMGRLQSVFEGRYGDQPQVLKMREVIVRLSDGKRVEFKNQRQSNHLLNLDSNDQIRGGENEDETEYLLKMPFREDDEKIEEIEYDSNERYELQIHGTGHSAWGKCKLKGRVRAWDGMLTLLKNYKLDEDPVSLNDHQVNGEILRNTCWLYRGYSTPEGALIGRWRDTYTPQNIPGYEGTFVMLPR</sequence>
<dbReference type="AlphaFoldDB" id="F4RCF4"/>
<name>F4RCF4_MELLP</name>
<evidence type="ECO:0000313" key="3">
    <source>
        <dbReference type="Proteomes" id="UP000001072"/>
    </source>
</evidence>
<feature type="region of interest" description="Disordered" evidence="1">
    <location>
        <begin position="93"/>
        <end position="124"/>
    </location>
</feature>
<feature type="compositionally biased region" description="Low complexity" evidence="1">
    <location>
        <begin position="100"/>
        <end position="120"/>
    </location>
</feature>
<dbReference type="HOGENOM" id="CLU_011151_1_0_1"/>
<proteinExistence type="predicted"/>
<feature type="region of interest" description="Disordered" evidence="1">
    <location>
        <begin position="301"/>
        <end position="379"/>
    </location>
</feature>
<gene>
    <name evidence="2" type="ORF">MELLADRAFT_60810</name>
</gene>
<keyword evidence="3" id="KW-1185">Reference proteome</keyword>
<accession>F4RCF4</accession>
<dbReference type="OrthoDB" id="2017782at2759"/>
<dbReference type="STRING" id="747676.F4RCF4"/>
<protein>
    <recommendedName>
        <fullName evidence="4">F-box domain-containing protein</fullName>
    </recommendedName>
</protein>
<dbReference type="RefSeq" id="XP_007407026.1">
    <property type="nucleotide sequence ID" value="XM_007406964.1"/>
</dbReference>
<organism evidence="3">
    <name type="scientific">Melampsora larici-populina (strain 98AG31 / pathotype 3-4-7)</name>
    <name type="common">Poplar leaf rust fungus</name>
    <dbReference type="NCBI Taxonomy" id="747676"/>
    <lineage>
        <taxon>Eukaryota</taxon>
        <taxon>Fungi</taxon>
        <taxon>Dikarya</taxon>
        <taxon>Basidiomycota</taxon>
        <taxon>Pucciniomycotina</taxon>
        <taxon>Pucciniomycetes</taxon>
        <taxon>Pucciniales</taxon>
        <taxon>Melampsoraceae</taxon>
        <taxon>Melampsora</taxon>
    </lineage>
</organism>
<dbReference type="VEuPathDB" id="FungiDB:MELLADRAFT_60810"/>
<dbReference type="EMBL" id="GL883096">
    <property type="protein sequence ID" value="EGG09972.1"/>
    <property type="molecule type" value="Genomic_DNA"/>
</dbReference>
<dbReference type="eggNOG" id="ENOG502R0EC">
    <property type="taxonomic scope" value="Eukaryota"/>
</dbReference>
<evidence type="ECO:0000313" key="2">
    <source>
        <dbReference type="EMBL" id="EGG09972.1"/>
    </source>
</evidence>
<dbReference type="KEGG" id="mlr:MELLADRAFT_60810"/>
<evidence type="ECO:0008006" key="4">
    <source>
        <dbReference type="Google" id="ProtNLM"/>
    </source>
</evidence>
<evidence type="ECO:0000256" key="1">
    <source>
        <dbReference type="SAM" id="MobiDB-lite"/>
    </source>
</evidence>
<dbReference type="InParanoid" id="F4RCF4"/>
<dbReference type="GeneID" id="18929617"/>
<feature type="compositionally biased region" description="Polar residues" evidence="1">
    <location>
        <begin position="343"/>
        <end position="359"/>
    </location>
</feature>
<feature type="compositionally biased region" description="Polar residues" evidence="1">
    <location>
        <begin position="367"/>
        <end position="379"/>
    </location>
</feature>
<feature type="compositionally biased region" description="Low complexity" evidence="1">
    <location>
        <begin position="301"/>
        <end position="313"/>
    </location>
</feature>
<feature type="compositionally biased region" description="Low complexity" evidence="1">
    <location>
        <begin position="321"/>
        <end position="338"/>
    </location>
</feature>
<reference evidence="3" key="1">
    <citation type="journal article" date="2011" name="Proc. Natl. Acad. Sci. U.S.A.">
        <title>Obligate biotrophy features unraveled by the genomic analysis of rust fungi.</title>
        <authorList>
            <person name="Duplessis S."/>
            <person name="Cuomo C.A."/>
            <person name="Lin Y.-C."/>
            <person name="Aerts A."/>
            <person name="Tisserant E."/>
            <person name="Veneault-Fourrey C."/>
            <person name="Joly D.L."/>
            <person name="Hacquard S."/>
            <person name="Amselem J."/>
            <person name="Cantarel B.L."/>
            <person name="Chiu R."/>
            <person name="Coutinho P.M."/>
            <person name="Feau N."/>
            <person name="Field M."/>
            <person name="Frey P."/>
            <person name="Gelhaye E."/>
            <person name="Goldberg J."/>
            <person name="Grabherr M.G."/>
            <person name="Kodira C.D."/>
            <person name="Kohler A."/>
            <person name="Kuees U."/>
            <person name="Lindquist E.A."/>
            <person name="Lucas S.M."/>
            <person name="Mago R."/>
            <person name="Mauceli E."/>
            <person name="Morin E."/>
            <person name="Murat C."/>
            <person name="Pangilinan J.L."/>
            <person name="Park R."/>
            <person name="Pearson M."/>
            <person name="Quesneville H."/>
            <person name="Rouhier N."/>
            <person name="Sakthikumar S."/>
            <person name="Salamov A.A."/>
            <person name="Schmutz J."/>
            <person name="Selles B."/>
            <person name="Shapiro H."/>
            <person name="Tanguay P."/>
            <person name="Tuskan G.A."/>
            <person name="Henrissat B."/>
            <person name="Van de Peer Y."/>
            <person name="Rouze P."/>
            <person name="Ellis J.G."/>
            <person name="Dodds P.N."/>
            <person name="Schein J.E."/>
            <person name="Zhong S."/>
            <person name="Hamelin R.C."/>
            <person name="Grigoriev I.V."/>
            <person name="Szabo L.J."/>
            <person name="Martin F."/>
        </authorList>
    </citation>
    <scope>NUCLEOTIDE SEQUENCE [LARGE SCALE GENOMIC DNA]</scope>
    <source>
        <strain evidence="3">98AG31 / pathotype 3-4-7</strain>
    </source>
</reference>